<sequence>MSLFKQASLINNHHNITADLFMSFNLRFSCLWIHRYTGLAMAAFLIIAGITGTLLAFHEELDDVFNHELAQVDVQDTPHLPIAVLHDRVLSAYPKHNFSSMPTSIAADRSAVFSVDRARGKAAQNQPKAPFQEVYVNPYDGNIIGTRDKDQWALHNTMWKVFWLHRDLLLGDIGKWVLGIVSVVWTINCFIGFYLTFPRALKKKNTQKKPSKKRASFLKRWLPAWKIRTKSNLFKLNYDLHHAFGLWLWGMLFVIAWSSVGFNLQQVYRPVMQAVVGLEGRGEKQEKSKKSREKVGQTSSVGTGASIDVDINALNTVDVVNKANSIDYLSEQAYIAAKSQDMSVQQLLGIRWVEDEGQWQLRFKTDKDIGKKGGASSITVDAKTGSIERVNFGYQSSSFGSKTDQWLSTLHMGHISQGIGHILYQIFLALIGLAVTVLSVTGVYLWWKGRQQRLKALQKGR</sequence>
<dbReference type="EMBL" id="QJSU01000005">
    <property type="protein sequence ID" value="PYE38928.1"/>
    <property type="molecule type" value="Genomic_DNA"/>
</dbReference>
<evidence type="ECO:0000256" key="1">
    <source>
        <dbReference type="SAM" id="Phobius"/>
    </source>
</evidence>
<comment type="caution">
    <text evidence="2">The sequence shown here is derived from an EMBL/GenBank/DDBJ whole genome shotgun (WGS) entry which is preliminary data.</text>
</comment>
<dbReference type="PANTHER" id="PTHR34219">
    <property type="entry name" value="IRON-REGULATED INNER MEMBRANE PROTEIN-RELATED"/>
    <property type="match status" value="1"/>
</dbReference>
<dbReference type="Proteomes" id="UP000247746">
    <property type="component" value="Unassembled WGS sequence"/>
</dbReference>
<feature type="transmembrane region" description="Helical" evidence="1">
    <location>
        <begin position="422"/>
        <end position="447"/>
    </location>
</feature>
<dbReference type="InterPro" id="IPR005625">
    <property type="entry name" value="PepSY-ass_TM"/>
</dbReference>
<dbReference type="PANTHER" id="PTHR34219:SF5">
    <property type="entry name" value="BLR4505 PROTEIN"/>
    <property type="match status" value="1"/>
</dbReference>
<keyword evidence="3" id="KW-1185">Reference proteome</keyword>
<proteinExistence type="predicted"/>
<protein>
    <submittedName>
        <fullName evidence="2">Putative iron-regulated membrane protein</fullName>
    </submittedName>
</protein>
<feature type="transmembrane region" description="Helical" evidence="1">
    <location>
        <begin position="176"/>
        <end position="197"/>
    </location>
</feature>
<reference evidence="2 3" key="1">
    <citation type="submission" date="2018-06" db="EMBL/GenBank/DDBJ databases">
        <title>Genomic Encyclopedia of Type Strains, Phase III (KMG-III): the genomes of soil and plant-associated and newly described type strains.</title>
        <authorList>
            <person name="Whitman W."/>
        </authorList>
    </citation>
    <scope>NUCLEOTIDE SEQUENCE [LARGE SCALE GENOMIC DNA]</scope>
    <source>
        <strain evidence="2 3">CECT 5889</strain>
    </source>
</reference>
<organism evidence="2 3">
    <name type="scientific">Psychrobacter fozii</name>
    <dbReference type="NCBI Taxonomy" id="198480"/>
    <lineage>
        <taxon>Bacteria</taxon>
        <taxon>Pseudomonadati</taxon>
        <taxon>Pseudomonadota</taxon>
        <taxon>Gammaproteobacteria</taxon>
        <taxon>Moraxellales</taxon>
        <taxon>Moraxellaceae</taxon>
        <taxon>Psychrobacter</taxon>
    </lineage>
</organism>
<name>A0A2V4V8Z3_9GAMM</name>
<dbReference type="Pfam" id="PF03929">
    <property type="entry name" value="PepSY_TM"/>
    <property type="match status" value="1"/>
</dbReference>
<keyword evidence="1" id="KW-0812">Transmembrane</keyword>
<feature type="transmembrane region" description="Helical" evidence="1">
    <location>
        <begin position="36"/>
        <end position="57"/>
    </location>
</feature>
<gene>
    <name evidence="2" type="ORF">DFP82_10582</name>
</gene>
<evidence type="ECO:0000313" key="3">
    <source>
        <dbReference type="Proteomes" id="UP000247746"/>
    </source>
</evidence>
<accession>A0A2V4V8Z3</accession>
<feature type="transmembrane region" description="Helical" evidence="1">
    <location>
        <begin position="244"/>
        <end position="264"/>
    </location>
</feature>
<keyword evidence="1" id="KW-1133">Transmembrane helix</keyword>
<evidence type="ECO:0000313" key="2">
    <source>
        <dbReference type="EMBL" id="PYE38928.1"/>
    </source>
</evidence>
<keyword evidence="1" id="KW-0472">Membrane</keyword>
<dbReference type="AlphaFoldDB" id="A0A2V4V8Z3"/>